<dbReference type="InterPro" id="IPR011993">
    <property type="entry name" value="PH-like_dom_sf"/>
</dbReference>
<dbReference type="EMBL" id="LN679101">
    <property type="protein sequence ID" value="CEL55762.1"/>
    <property type="molecule type" value="Genomic_DNA"/>
</dbReference>
<keyword evidence="3" id="KW-0812">Transmembrane</keyword>
<dbReference type="GO" id="GO:0120015">
    <property type="term" value="F:sterol transfer activity"/>
    <property type="evidence" value="ECO:0007669"/>
    <property type="project" value="TreeGrafter"/>
</dbReference>
<dbReference type="InterPro" id="IPR031968">
    <property type="entry name" value="VASt"/>
</dbReference>
<dbReference type="Gene3D" id="2.30.29.30">
    <property type="entry name" value="Pleckstrin-homology domain (PH domain)/Phosphotyrosine-binding domain (PTB)"/>
    <property type="match status" value="1"/>
</dbReference>
<dbReference type="GO" id="GO:0005886">
    <property type="term" value="C:plasma membrane"/>
    <property type="evidence" value="ECO:0007669"/>
    <property type="project" value="TreeGrafter"/>
</dbReference>
<dbReference type="Proteomes" id="UP000059188">
    <property type="component" value="Unassembled WGS sequence"/>
</dbReference>
<dbReference type="GO" id="GO:0032934">
    <property type="term" value="F:sterol binding"/>
    <property type="evidence" value="ECO:0007669"/>
    <property type="project" value="TreeGrafter"/>
</dbReference>
<dbReference type="Pfam" id="PF02893">
    <property type="entry name" value="GRAM"/>
    <property type="match status" value="1"/>
</dbReference>
<sequence>MSTEVISPARSNSRASVLDPLLSRSTLTIPQSRTREGSVASNSASSVRSSSPRPESIVGQSPVDGYDYDGAPQAPPIPGFVVAGSKRNSDFHELFPNVPEGDYLVQDYGCAWHREILVQGRLYISENHLCFYANIFGWITSLTVPFLDITGIEKRMTAYVIPNAILITTFGGTEYTFASFLTRDTVHDLMQSLWRPSQPAAGRVQGNGSASGDDKAADLAEDDAVGAGDLSSGHKPTECACGKNGEHYSTVVADYKLPGTPEKIYELMYKGSFLLEFMTNDQKLIDLQISEWTPKEPDSPLLTRDISFIKPLSGGLGPKQTKCEVKDEITQLDFDDYVSVLTTTRTPDVPSGSVFSVKSRMCFTWAGPASTRCVVTSVVDWTGRSFIRAVIDKSAIDGQKQHHQDLEKAMRKHIADHRSEFVPKGVAVQETEMANGNATPDDTSESQNYASSSSAKGAGQVEAMLQLLRPIAQDAFSQVKQIPSTHALGLLVLVLALSNIWSLLRPIPEPRVPGDAQALKARMRAEKKGKIDIGVEIRELRRSMEVIGKRLEKIEASLGALD</sequence>
<evidence type="ECO:0000256" key="6">
    <source>
        <dbReference type="SAM" id="MobiDB-lite"/>
    </source>
</evidence>
<feature type="compositionally biased region" description="Low complexity" evidence="6">
    <location>
        <begin position="38"/>
        <end position="56"/>
    </location>
</feature>
<evidence type="ECO:0000256" key="1">
    <source>
        <dbReference type="ARBA" id="ARBA00004167"/>
    </source>
</evidence>
<accession>A0A0B7FHW8</accession>
<dbReference type="Pfam" id="PF16016">
    <property type="entry name" value="VASt"/>
    <property type="match status" value="1"/>
</dbReference>
<dbReference type="SMART" id="SM00568">
    <property type="entry name" value="GRAM"/>
    <property type="match status" value="1"/>
</dbReference>
<dbReference type="GO" id="GO:0032541">
    <property type="term" value="C:cortical endoplasmic reticulum"/>
    <property type="evidence" value="ECO:0007669"/>
    <property type="project" value="TreeGrafter"/>
</dbReference>
<feature type="region of interest" description="Disordered" evidence="6">
    <location>
        <begin position="435"/>
        <end position="455"/>
    </location>
</feature>
<dbReference type="GO" id="GO:0005739">
    <property type="term" value="C:mitochondrion"/>
    <property type="evidence" value="ECO:0007669"/>
    <property type="project" value="TreeGrafter"/>
</dbReference>
<dbReference type="GO" id="GO:0032366">
    <property type="term" value="P:intracellular sterol transport"/>
    <property type="evidence" value="ECO:0007669"/>
    <property type="project" value="TreeGrafter"/>
</dbReference>
<evidence type="ECO:0000259" key="7">
    <source>
        <dbReference type="PROSITE" id="PS51778"/>
    </source>
</evidence>
<dbReference type="OrthoDB" id="2162691at2759"/>
<dbReference type="PANTHER" id="PTHR23319">
    <property type="entry name" value="GRAM DOMAIN CONTAINING 1B, ISOFORM E"/>
    <property type="match status" value="1"/>
</dbReference>
<dbReference type="GO" id="GO:0140268">
    <property type="term" value="C:endoplasmic reticulum-plasma membrane contact site"/>
    <property type="evidence" value="ECO:0007669"/>
    <property type="project" value="TreeGrafter"/>
</dbReference>
<evidence type="ECO:0000313" key="8">
    <source>
        <dbReference type="EMBL" id="CEL55762.1"/>
    </source>
</evidence>
<dbReference type="PROSITE" id="PS51778">
    <property type="entry name" value="VAST"/>
    <property type="match status" value="1"/>
</dbReference>
<name>A0A0B7FHW8_THACB</name>
<keyword evidence="4" id="KW-1133">Transmembrane helix</keyword>
<evidence type="ECO:0000256" key="5">
    <source>
        <dbReference type="ARBA" id="ARBA00023136"/>
    </source>
</evidence>
<keyword evidence="5" id="KW-0472">Membrane</keyword>
<comment type="similarity">
    <text evidence="2">Belongs to the YSP2 family.</text>
</comment>
<dbReference type="CDD" id="cd13220">
    <property type="entry name" value="PH-GRAM_GRAMDC"/>
    <property type="match status" value="1"/>
</dbReference>
<proteinExistence type="inferred from homology"/>
<feature type="region of interest" description="Disordered" evidence="6">
    <location>
        <begin position="27"/>
        <end position="69"/>
    </location>
</feature>
<feature type="region of interest" description="Disordered" evidence="6">
    <location>
        <begin position="198"/>
        <end position="217"/>
    </location>
</feature>
<reference evidence="8 9" key="1">
    <citation type="submission" date="2014-11" db="EMBL/GenBank/DDBJ databases">
        <authorList>
            <person name="Wibberg Daniel"/>
        </authorList>
    </citation>
    <scope>NUCLEOTIDE SEQUENCE [LARGE SCALE GENOMIC DNA]</scope>
    <source>
        <strain evidence="8">Rhizoctonia solani AG1-IB 7/3/14</strain>
    </source>
</reference>
<keyword evidence="9" id="KW-1185">Reference proteome</keyword>
<dbReference type="STRING" id="1108050.A0A0B7FHW8"/>
<evidence type="ECO:0000256" key="3">
    <source>
        <dbReference type="ARBA" id="ARBA00022692"/>
    </source>
</evidence>
<dbReference type="InterPro" id="IPR004182">
    <property type="entry name" value="GRAM"/>
</dbReference>
<comment type="subcellular location">
    <subcellularLocation>
        <location evidence="1">Membrane</location>
        <topology evidence="1">Single-pass membrane protein</topology>
    </subcellularLocation>
</comment>
<gene>
    <name evidence="8" type="ORF">RSOLAG1IB_01774</name>
</gene>
<dbReference type="InterPro" id="IPR051482">
    <property type="entry name" value="Cholesterol_transport"/>
</dbReference>
<evidence type="ECO:0000313" key="9">
    <source>
        <dbReference type="Proteomes" id="UP000059188"/>
    </source>
</evidence>
<organism evidence="8 9">
    <name type="scientific">Thanatephorus cucumeris (strain AG1-IB / isolate 7/3/14)</name>
    <name type="common">Lettuce bottom rot fungus</name>
    <name type="synonym">Rhizoctonia solani</name>
    <dbReference type="NCBI Taxonomy" id="1108050"/>
    <lineage>
        <taxon>Eukaryota</taxon>
        <taxon>Fungi</taxon>
        <taxon>Dikarya</taxon>
        <taxon>Basidiomycota</taxon>
        <taxon>Agaricomycotina</taxon>
        <taxon>Agaricomycetes</taxon>
        <taxon>Cantharellales</taxon>
        <taxon>Ceratobasidiaceae</taxon>
        <taxon>Rhizoctonia</taxon>
        <taxon>Rhizoctonia solani AG-1</taxon>
    </lineage>
</organism>
<feature type="compositionally biased region" description="Low complexity" evidence="6">
    <location>
        <begin position="445"/>
        <end position="454"/>
    </location>
</feature>
<evidence type="ECO:0000256" key="2">
    <source>
        <dbReference type="ARBA" id="ARBA00006582"/>
    </source>
</evidence>
<dbReference type="AlphaFoldDB" id="A0A0B7FHW8"/>
<evidence type="ECO:0000256" key="4">
    <source>
        <dbReference type="ARBA" id="ARBA00022989"/>
    </source>
</evidence>
<protein>
    <submittedName>
        <fullName evidence="8">GRAM domain-containing protein YSP2</fullName>
    </submittedName>
</protein>
<feature type="domain" description="VASt" evidence="7">
    <location>
        <begin position="247"/>
        <end position="418"/>
    </location>
</feature>
<dbReference type="PANTHER" id="PTHR23319:SF4">
    <property type="entry name" value="GRAM DOMAIN CONTAINING 1B, ISOFORM E"/>
    <property type="match status" value="1"/>
</dbReference>
<dbReference type="GO" id="GO:0005789">
    <property type="term" value="C:endoplasmic reticulum membrane"/>
    <property type="evidence" value="ECO:0007669"/>
    <property type="project" value="TreeGrafter"/>
</dbReference>